<keyword evidence="4 8" id="KW-0067">ATP-binding</keyword>
<dbReference type="RefSeq" id="WP_190210962.1">
    <property type="nucleotide sequence ID" value="NZ_BNBO01000011.1"/>
</dbReference>
<dbReference type="PROSITE" id="PS00211">
    <property type="entry name" value="ABC_TRANSPORTER_1"/>
    <property type="match status" value="1"/>
</dbReference>
<protein>
    <submittedName>
        <fullName evidence="8">ABC transporter ATP-binding protein</fullName>
    </submittedName>
</protein>
<dbReference type="InterPro" id="IPR003439">
    <property type="entry name" value="ABC_transporter-like_ATP-bd"/>
</dbReference>
<organism evidence="8 9">
    <name type="scientific">Kitasatospora indigofera</name>
    <dbReference type="NCBI Taxonomy" id="67307"/>
    <lineage>
        <taxon>Bacteria</taxon>
        <taxon>Bacillati</taxon>
        <taxon>Actinomycetota</taxon>
        <taxon>Actinomycetes</taxon>
        <taxon>Kitasatosporales</taxon>
        <taxon>Streptomycetaceae</taxon>
        <taxon>Kitasatospora</taxon>
    </lineage>
</organism>
<dbReference type="Proteomes" id="UP000617734">
    <property type="component" value="Unassembled WGS sequence"/>
</dbReference>
<evidence type="ECO:0000313" key="8">
    <source>
        <dbReference type="EMBL" id="GHH68666.1"/>
    </source>
</evidence>
<dbReference type="SMART" id="SM00382">
    <property type="entry name" value="AAA"/>
    <property type="match status" value="1"/>
</dbReference>
<comment type="subunit">
    <text evidence="6">Homodimer. Forms a membrane-associated complex with FtsX.</text>
</comment>
<name>A0A919KQQ2_9ACTN</name>
<dbReference type="GO" id="GO:0005524">
    <property type="term" value="F:ATP binding"/>
    <property type="evidence" value="ECO:0007669"/>
    <property type="project" value="UniProtKB-KW"/>
</dbReference>
<dbReference type="InterPro" id="IPR003593">
    <property type="entry name" value="AAA+_ATPase"/>
</dbReference>
<dbReference type="GO" id="GO:0022857">
    <property type="term" value="F:transmembrane transporter activity"/>
    <property type="evidence" value="ECO:0007669"/>
    <property type="project" value="TreeGrafter"/>
</dbReference>
<dbReference type="InterPro" id="IPR017871">
    <property type="entry name" value="ABC_transporter-like_CS"/>
</dbReference>
<comment type="similarity">
    <text evidence="1">Belongs to the ABC transporter superfamily.</text>
</comment>
<evidence type="ECO:0000313" key="9">
    <source>
        <dbReference type="Proteomes" id="UP000617734"/>
    </source>
</evidence>
<dbReference type="SUPFAM" id="SSF52540">
    <property type="entry name" value="P-loop containing nucleoside triphosphate hydrolases"/>
    <property type="match status" value="1"/>
</dbReference>
<evidence type="ECO:0000256" key="1">
    <source>
        <dbReference type="ARBA" id="ARBA00005417"/>
    </source>
</evidence>
<dbReference type="GO" id="GO:0016887">
    <property type="term" value="F:ATP hydrolysis activity"/>
    <property type="evidence" value="ECO:0007669"/>
    <property type="project" value="InterPro"/>
</dbReference>
<dbReference type="InterPro" id="IPR027417">
    <property type="entry name" value="P-loop_NTPase"/>
</dbReference>
<dbReference type="AlphaFoldDB" id="A0A919KQQ2"/>
<dbReference type="Pfam" id="PF00005">
    <property type="entry name" value="ABC_tran"/>
    <property type="match status" value="1"/>
</dbReference>
<accession>A0A919KQQ2</accession>
<sequence length="231" mass="24408">MTDTPTGSGAAVRALDVRKSFRTGADQSLAAVDGVSVRIEPGRAVSLTGPSGSGKSTLLHMLGAIERPDSGSIHVGDAEITALSRRRLAAYRRGIGIVFQRFHLLPALSALDNVIAPVLPVRTDFDKRARARELLEVVGLGGREAALPSKLSGGQQQRVAIARALINDPALLLADEPTGNLDSRTGAAVVELLLNLRAERGMTMVIATHDPGLADDCDEQIRLRDGRLLDG</sequence>
<evidence type="ECO:0000259" key="7">
    <source>
        <dbReference type="PROSITE" id="PS50893"/>
    </source>
</evidence>
<evidence type="ECO:0000256" key="3">
    <source>
        <dbReference type="ARBA" id="ARBA00022741"/>
    </source>
</evidence>
<keyword evidence="3" id="KW-0547">Nucleotide-binding</keyword>
<dbReference type="EMBL" id="BNBO01000011">
    <property type="protein sequence ID" value="GHH68666.1"/>
    <property type="molecule type" value="Genomic_DNA"/>
</dbReference>
<comment type="function">
    <text evidence="5">Part of the ABC transporter FtsEX involved in cellular division. Has ATPase activity.</text>
</comment>
<proteinExistence type="inferred from homology"/>
<evidence type="ECO:0000256" key="2">
    <source>
        <dbReference type="ARBA" id="ARBA00022448"/>
    </source>
</evidence>
<keyword evidence="2" id="KW-0813">Transport</keyword>
<feature type="domain" description="ABC transporter" evidence="7">
    <location>
        <begin position="12"/>
        <end position="229"/>
    </location>
</feature>
<dbReference type="InterPro" id="IPR015854">
    <property type="entry name" value="ABC_transpr_LolD-like"/>
</dbReference>
<dbReference type="PANTHER" id="PTHR24220">
    <property type="entry name" value="IMPORT ATP-BINDING PROTEIN"/>
    <property type="match status" value="1"/>
</dbReference>
<evidence type="ECO:0000256" key="5">
    <source>
        <dbReference type="ARBA" id="ARBA00054718"/>
    </source>
</evidence>
<reference evidence="8" key="2">
    <citation type="submission" date="2020-09" db="EMBL/GenBank/DDBJ databases">
        <authorList>
            <person name="Sun Q."/>
            <person name="Ohkuma M."/>
        </authorList>
    </citation>
    <scope>NUCLEOTIDE SEQUENCE</scope>
    <source>
        <strain evidence="8">JCM 4646</strain>
    </source>
</reference>
<dbReference type="CDD" id="cd03255">
    <property type="entry name" value="ABC_MJ0796_LolCDE_FtsE"/>
    <property type="match status" value="1"/>
</dbReference>
<dbReference type="Gene3D" id="3.40.50.300">
    <property type="entry name" value="P-loop containing nucleotide triphosphate hydrolases"/>
    <property type="match status" value="1"/>
</dbReference>
<evidence type="ECO:0000256" key="6">
    <source>
        <dbReference type="ARBA" id="ARBA00063837"/>
    </source>
</evidence>
<dbReference type="GeneID" id="95353060"/>
<keyword evidence="9" id="KW-1185">Reference proteome</keyword>
<dbReference type="FunFam" id="3.40.50.300:FF:000056">
    <property type="entry name" value="Cell division ATP-binding protein FtsE"/>
    <property type="match status" value="1"/>
</dbReference>
<reference evidence="8" key="1">
    <citation type="journal article" date="2014" name="Int. J. Syst. Evol. Microbiol.">
        <title>Complete genome sequence of Corynebacterium casei LMG S-19264T (=DSM 44701T), isolated from a smear-ripened cheese.</title>
        <authorList>
            <consortium name="US DOE Joint Genome Institute (JGI-PGF)"/>
            <person name="Walter F."/>
            <person name="Albersmeier A."/>
            <person name="Kalinowski J."/>
            <person name="Ruckert C."/>
        </authorList>
    </citation>
    <scope>NUCLEOTIDE SEQUENCE</scope>
    <source>
        <strain evidence="8">JCM 4646</strain>
    </source>
</reference>
<comment type="caution">
    <text evidence="8">The sequence shown here is derived from an EMBL/GenBank/DDBJ whole genome shotgun (WGS) entry which is preliminary data.</text>
</comment>
<gene>
    <name evidence="8" type="ORF">GCM10018781_26040</name>
</gene>
<dbReference type="PANTHER" id="PTHR24220:SF86">
    <property type="entry name" value="ABC TRANSPORTER ABCH.1"/>
    <property type="match status" value="1"/>
</dbReference>
<dbReference type="GO" id="GO:0005886">
    <property type="term" value="C:plasma membrane"/>
    <property type="evidence" value="ECO:0007669"/>
    <property type="project" value="UniProtKB-ARBA"/>
</dbReference>
<dbReference type="InterPro" id="IPR017911">
    <property type="entry name" value="MacB-like_ATP-bd"/>
</dbReference>
<dbReference type="PROSITE" id="PS50893">
    <property type="entry name" value="ABC_TRANSPORTER_2"/>
    <property type="match status" value="1"/>
</dbReference>
<evidence type="ECO:0000256" key="4">
    <source>
        <dbReference type="ARBA" id="ARBA00022840"/>
    </source>
</evidence>